<dbReference type="Proteomes" id="UP001458070">
    <property type="component" value="Unassembled WGS sequence"/>
</dbReference>
<dbReference type="RefSeq" id="WP_342701918.1">
    <property type="nucleotide sequence ID" value="NZ_JBCGEK010000037.1"/>
</dbReference>
<reference evidence="1 2" key="1">
    <citation type="submission" date="2024-04" db="EMBL/GenBank/DDBJ databases">
        <title>Draft genome assemblies of urinary isolates.</title>
        <authorList>
            <person name="Appleberry H."/>
            <person name="Kula A."/>
            <person name="Wolfe A.J."/>
            <person name="Putonti C."/>
        </authorList>
    </citation>
    <scope>NUCLEOTIDE SEQUENCE [LARGE SCALE GENOMIC DNA]</scope>
    <source>
        <strain evidence="1 2">UMB12529</strain>
    </source>
</reference>
<dbReference type="Pfam" id="PF13856">
    <property type="entry name" value="Gifsy-2"/>
    <property type="match status" value="1"/>
</dbReference>
<dbReference type="EMBL" id="JBCGEM010000037">
    <property type="protein sequence ID" value="MEM0627582.1"/>
    <property type="molecule type" value="Genomic_DNA"/>
</dbReference>
<proteinExistence type="predicted"/>
<comment type="caution">
    <text evidence="1">The sequence shown here is derived from an EMBL/GenBank/DDBJ whole genome shotgun (WGS) entry which is preliminary data.</text>
</comment>
<dbReference type="Gene3D" id="2.40.10.210">
    <property type="entry name" value="Phage tail proteins (gpFII-like)"/>
    <property type="match status" value="1"/>
</dbReference>
<dbReference type="SUPFAM" id="SSF69279">
    <property type="entry name" value="Phage tail proteins"/>
    <property type="match status" value="1"/>
</dbReference>
<protein>
    <submittedName>
        <fullName evidence="1">ATP-binding protein</fullName>
    </submittedName>
</protein>
<keyword evidence="2" id="KW-1185">Reference proteome</keyword>
<sequence>MANAFDNMAGRMDELTAKRLGRVATINGDEHVAVESHLLPELGPVAGDGINLVVFSAGYHPARGDEVIYKGQVYTVTRWLLFNGKPQIWIEEVIGGD</sequence>
<organism evidence="1 2">
    <name type="scientific">Klebsiella grimontii</name>
    <dbReference type="NCBI Taxonomy" id="2058152"/>
    <lineage>
        <taxon>Bacteria</taxon>
        <taxon>Pseudomonadati</taxon>
        <taxon>Pseudomonadota</taxon>
        <taxon>Gammaproteobacteria</taxon>
        <taxon>Enterobacterales</taxon>
        <taxon>Enterobacteriaceae</taxon>
        <taxon>Klebsiella/Raoultella group</taxon>
        <taxon>Klebsiella</taxon>
    </lineage>
</organism>
<keyword evidence="1" id="KW-0547">Nucleotide-binding</keyword>
<keyword evidence="1" id="KW-0067">ATP-binding</keyword>
<dbReference type="GO" id="GO:0005524">
    <property type="term" value="F:ATP binding"/>
    <property type="evidence" value="ECO:0007669"/>
    <property type="project" value="UniProtKB-KW"/>
</dbReference>
<evidence type="ECO:0000313" key="1">
    <source>
        <dbReference type="EMBL" id="MEM0627582.1"/>
    </source>
</evidence>
<accession>A0ABU9PCJ9</accession>
<dbReference type="InterPro" id="IPR025601">
    <property type="entry name" value="ATP-bd_sugar_transptr-like"/>
</dbReference>
<gene>
    <name evidence="1" type="ORF">AAFL32_27295</name>
</gene>
<name>A0ABU9PCJ9_9ENTR</name>
<evidence type="ECO:0000313" key="2">
    <source>
        <dbReference type="Proteomes" id="UP001458070"/>
    </source>
</evidence>